<feature type="transmembrane region" description="Helical" evidence="1">
    <location>
        <begin position="509"/>
        <end position="529"/>
    </location>
</feature>
<dbReference type="Proteomes" id="UP000887575">
    <property type="component" value="Unassembled WGS sequence"/>
</dbReference>
<feature type="transmembrane region" description="Helical" evidence="1">
    <location>
        <begin position="38"/>
        <end position="61"/>
    </location>
</feature>
<feature type="transmembrane region" description="Helical" evidence="1">
    <location>
        <begin position="279"/>
        <end position="298"/>
    </location>
</feature>
<dbReference type="Gene3D" id="1.20.1250.20">
    <property type="entry name" value="MFS general substrate transporter like domains"/>
    <property type="match status" value="2"/>
</dbReference>
<feature type="transmembrane region" description="Helical" evidence="1">
    <location>
        <begin position="372"/>
        <end position="391"/>
    </location>
</feature>
<keyword evidence="1" id="KW-0472">Membrane</keyword>
<feature type="transmembrane region" description="Helical" evidence="1">
    <location>
        <begin position="310"/>
        <end position="336"/>
    </location>
</feature>
<feature type="transmembrane region" description="Helical" evidence="1">
    <location>
        <begin position="342"/>
        <end position="360"/>
    </location>
</feature>
<evidence type="ECO:0000256" key="1">
    <source>
        <dbReference type="SAM" id="Phobius"/>
    </source>
</evidence>
<feature type="transmembrane region" description="Helical" evidence="1">
    <location>
        <begin position="632"/>
        <end position="651"/>
    </location>
</feature>
<evidence type="ECO:0008006" key="5">
    <source>
        <dbReference type="Google" id="ProtNLM"/>
    </source>
</evidence>
<dbReference type="GO" id="GO:0016020">
    <property type="term" value="C:membrane"/>
    <property type="evidence" value="ECO:0007669"/>
    <property type="project" value="InterPro"/>
</dbReference>
<dbReference type="GO" id="GO:0015098">
    <property type="term" value="F:molybdate ion transmembrane transporter activity"/>
    <property type="evidence" value="ECO:0007669"/>
    <property type="project" value="InterPro"/>
</dbReference>
<feature type="transmembrane region" description="Helical" evidence="1">
    <location>
        <begin position="541"/>
        <end position="561"/>
    </location>
</feature>
<feature type="transmembrane region" description="Helical" evidence="1">
    <location>
        <begin position="663"/>
        <end position="681"/>
    </location>
</feature>
<dbReference type="WBParaSite" id="MBELARI_LOCUS6825">
    <property type="protein sequence ID" value="MBELARI_LOCUS6825"/>
    <property type="gene ID" value="MBELARI_LOCUS6825"/>
</dbReference>
<evidence type="ECO:0000313" key="3">
    <source>
        <dbReference type="Proteomes" id="UP000887575"/>
    </source>
</evidence>
<feature type="transmembrane region" description="Helical" evidence="1">
    <location>
        <begin position="125"/>
        <end position="147"/>
    </location>
</feature>
<proteinExistence type="predicted"/>
<feature type="transmembrane region" description="Helical" evidence="1">
    <location>
        <begin position="188"/>
        <end position="210"/>
    </location>
</feature>
<dbReference type="InterPro" id="IPR036259">
    <property type="entry name" value="MFS_trans_sf"/>
</dbReference>
<keyword evidence="3" id="KW-1185">Reference proteome</keyword>
<feature type="transmembrane region" description="Helical" evidence="1">
    <location>
        <begin position="73"/>
        <end position="93"/>
    </location>
</feature>
<sequence>MFIPIFYGLSVLCALLFYYTRTKVETCEDANFKGFQKTYITVYLLAVAGDWLQGPHVYALYDSYGMTKHQIEILFIAGFGSSLLFGTIIGSFADKFGRRNNCLLYALLYGGACVTKHFNDINILMIGRFLGGIATSILYSAFESWLVFEHNKRGFSDDLLGTVFSNAALGNSLVAILSGVAAQMAADTFGYVAPFDLSMLVLGVMFFLVYGTWTENYGNESAALQHSFKEAANTIRNDVKVLCLGLVQSLFEGAMYTFVLEWTPALSQATEGSSIPHGYIFAAFMVATMMGSSIFKIISKRKRPEDFMRYVLFIAAICLSVPIFMPSSGISIFIGFLVFETLISALFISSALCFGVSFFIHLQNIIFTRAIIAGLSGIIANASICFFFESIPSHLRLLLICLLNPSYSLFTSGIAFVSREWRNYLRIASTVALISTIFLKFSVESVFHSLQSGKFKRAKEDLHKIYGVNSQLDEFTSRSIEKIIATEKRHQSTTPKCQTYFHLFFNSRFLLWTFLLILNVLFFSHQPYQMRSLQELFPFDLYLNSISAGIFNWITILLFVISDFSKSISRKDLLMSCQICFALATITSAHGQTYEYFYEISVLLHHLSREMGISLCLLIGSEIFPTGVRSHLIGLLLIVEKFGGVYLNAALQMISSFFSASQLFAGFSLLSPLLIFTALLLPESKNSPIRLHFPERSLQKVANSKVNIFH</sequence>
<dbReference type="Pfam" id="PF05631">
    <property type="entry name" value="MFS_5"/>
    <property type="match status" value="1"/>
</dbReference>
<dbReference type="CDD" id="cd17487">
    <property type="entry name" value="MFS_MFSD5_like"/>
    <property type="match status" value="1"/>
</dbReference>
<feature type="signal peptide" evidence="2">
    <location>
        <begin position="1"/>
        <end position="26"/>
    </location>
</feature>
<accession>A0AAF3FJ32</accession>
<protein>
    <recommendedName>
        <fullName evidence="5">Major facilitator superfamily domain-containing protein 5</fullName>
    </recommendedName>
</protein>
<feature type="chain" id="PRO_5041933879" description="Major facilitator superfamily domain-containing protein 5" evidence="2">
    <location>
        <begin position="27"/>
        <end position="710"/>
    </location>
</feature>
<feature type="transmembrane region" description="Helical" evidence="1">
    <location>
        <begin position="159"/>
        <end position="182"/>
    </location>
</feature>
<feature type="transmembrane region" description="Helical" evidence="1">
    <location>
        <begin position="397"/>
        <end position="417"/>
    </location>
</feature>
<dbReference type="AlphaFoldDB" id="A0AAF3FJ32"/>
<dbReference type="SUPFAM" id="SSF103473">
    <property type="entry name" value="MFS general substrate transporter"/>
    <property type="match status" value="2"/>
</dbReference>
<dbReference type="PANTHER" id="PTHR23516">
    <property type="entry name" value="SAM (S-ADENOSYL METHIONINE) TRANSPORTER"/>
    <property type="match status" value="1"/>
</dbReference>
<evidence type="ECO:0000313" key="4">
    <source>
        <dbReference type="WBParaSite" id="MBELARI_LOCUS6825"/>
    </source>
</evidence>
<organism evidence="3 4">
    <name type="scientific">Mesorhabditis belari</name>
    <dbReference type="NCBI Taxonomy" id="2138241"/>
    <lineage>
        <taxon>Eukaryota</taxon>
        <taxon>Metazoa</taxon>
        <taxon>Ecdysozoa</taxon>
        <taxon>Nematoda</taxon>
        <taxon>Chromadorea</taxon>
        <taxon>Rhabditida</taxon>
        <taxon>Rhabditina</taxon>
        <taxon>Rhabditomorpha</taxon>
        <taxon>Rhabditoidea</taxon>
        <taxon>Rhabditidae</taxon>
        <taxon>Mesorhabditinae</taxon>
        <taxon>Mesorhabditis</taxon>
    </lineage>
</organism>
<keyword evidence="1" id="KW-0812">Transmembrane</keyword>
<dbReference type="InterPro" id="IPR008509">
    <property type="entry name" value="MOT2/MFSD5"/>
</dbReference>
<evidence type="ECO:0000256" key="2">
    <source>
        <dbReference type="SAM" id="SignalP"/>
    </source>
</evidence>
<reference evidence="4" key="1">
    <citation type="submission" date="2024-02" db="UniProtKB">
        <authorList>
            <consortium name="WormBaseParasite"/>
        </authorList>
    </citation>
    <scope>IDENTIFICATION</scope>
</reference>
<dbReference type="PANTHER" id="PTHR23516:SF23">
    <property type="entry name" value="MOLYBDATE-ANION TRANSPORTER"/>
    <property type="match status" value="1"/>
</dbReference>
<keyword evidence="1" id="KW-1133">Transmembrane helix</keyword>
<name>A0AAF3FJ32_9BILA</name>
<keyword evidence="2" id="KW-0732">Signal</keyword>